<evidence type="ECO:0000256" key="1">
    <source>
        <dbReference type="ARBA" id="ARBA00006068"/>
    </source>
</evidence>
<sequence>MSTKKKILLSILSVIVVLLIAVGCYLGKVYFDVKKTADGVYEESTRIKSQLREQPVSVKQGEAMSILLLGIDTGELGRTEQGRSDSMMIATLNPDRKQTTIVSIPRDTYTEIVGLGTQDKLNHAYAFGGPEMSMDSTEKLLGVPIDHYVSVNMHGLKEMVDAVGKIQLENNIEFIQDGYEFHQGPVQLDGDAALAYIRMRYDDPNGDYGRQERQRKVVMAIIKKAMSPSIIANYGNILETLEDHVKTDIPWSQMTAMQSKYWDAFSHIENDQLQGEGAMRDGVSYQDINPDELTRVQELLKEQLNLPE</sequence>
<dbReference type="InterPro" id="IPR004474">
    <property type="entry name" value="LytR_CpsA_psr"/>
</dbReference>
<dbReference type="PANTHER" id="PTHR33392:SF6">
    <property type="entry name" value="POLYISOPRENYL-TEICHOIC ACID--PEPTIDOGLYCAN TEICHOIC ACID TRANSFERASE TAGU"/>
    <property type="match status" value="1"/>
</dbReference>
<evidence type="ECO:0000313" key="4">
    <source>
        <dbReference type="Proteomes" id="UP001179600"/>
    </source>
</evidence>
<accession>A0AAE9XI65</accession>
<dbReference type="RefSeq" id="WP_272163347.1">
    <property type="nucleotide sequence ID" value="NZ_CP116507.1"/>
</dbReference>
<evidence type="ECO:0000259" key="2">
    <source>
        <dbReference type="Pfam" id="PF03816"/>
    </source>
</evidence>
<feature type="domain" description="Cell envelope-related transcriptional attenuator" evidence="2">
    <location>
        <begin position="83"/>
        <end position="226"/>
    </location>
</feature>
<dbReference type="NCBIfam" id="TIGR00350">
    <property type="entry name" value="lytR_cpsA_psr"/>
    <property type="match status" value="1"/>
</dbReference>
<dbReference type="EMBL" id="CP116507">
    <property type="protein sequence ID" value="WCG22706.1"/>
    <property type="molecule type" value="Genomic_DNA"/>
</dbReference>
<dbReference type="Pfam" id="PF03816">
    <property type="entry name" value="LytR_cpsA_psr"/>
    <property type="match status" value="1"/>
</dbReference>
<evidence type="ECO:0000313" key="3">
    <source>
        <dbReference type="EMBL" id="WCG22706.1"/>
    </source>
</evidence>
<comment type="similarity">
    <text evidence="1">Belongs to the LytR/CpsA/Psr (LCP) family.</text>
</comment>
<gene>
    <name evidence="3" type="ORF">PML95_00105</name>
</gene>
<dbReference type="AlphaFoldDB" id="A0AAE9XI65"/>
<dbReference type="PANTHER" id="PTHR33392">
    <property type="entry name" value="POLYISOPRENYL-TEICHOIC ACID--PEPTIDOGLYCAN TEICHOIC ACID TRANSFERASE TAGU"/>
    <property type="match status" value="1"/>
</dbReference>
<proteinExistence type="inferred from homology"/>
<name>A0AAE9XI65_9ENTE</name>
<dbReference type="Gene3D" id="3.40.630.190">
    <property type="entry name" value="LCP protein"/>
    <property type="match status" value="1"/>
</dbReference>
<organism evidence="3 4">
    <name type="scientific">Vagococcus lutrae</name>
    <dbReference type="NCBI Taxonomy" id="81947"/>
    <lineage>
        <taxon>Bacteria</taxon>
        <taxon>Bacillati</taxon>
        <taxon>Bacillota</taxon>
        <taxon>Bacilli</taxon>
        <taxon>Lactobacillales</taxon>
        <taxon>Enterococcaceae</taxon>
        <taxon>Vagococcus</taxon>
    </lineage>
</organism>
<dbReference type="InterPro" id="IPR050922">
    <property type="entry name" value="LytR/CpsA/Psr_CW_biosynth"/>
</dbReference>
<dbReference type="Proteomes" id="UP001179600">
    <property type="component" value="Chromosome"/>
</dbReference>
<reference evidence="3" key="1">
    <citation type="submission" date="2023-01" db="EMBL/GenBank/DDBJ databases">
        <title>Oxazolidinone resistance genes in florfenicol resistant enterococci from beef cattle and veal calves at slaughter.</title>
        <authorList>
            <person name="Biggel M."/>
        </authorList>
    </citation>
    <scope>NUCLEOTIDE SEQUENCE</scope>
    <source>
        <strain evidence="3">K204-1</strain>
    </source>
</reference>
<dbReference type="PROSITE" id="PS51257">
    <property type="entry name" value="PROKAR_LIPOPROTEIN"/>
    <property type="match status" value="1"/>
</dbReference>
<protein>
    <submittedName>
        <fullName evidence="3">LCP family protein</fullName>
    </submittedName>
</protein>